<dbReference type="InterPro" id="IPR023575">
    <property type="entry name" value="Ribosomal_uS19_SF"/>
</dbReference>
<dbReference type="GO" id="GO:0000028">
    <property type="term" value="P:ribosomal small subunit assembly"/>
    <property type="evidence" value="ECO:0007669"/>
    <property type="project" value="TreeGrafter"/>
</dbReference>
<dbReference type="AlphaFoldDB" id="A0AAJ6UMC6"/>
<dbReference type="PANTHER" id="PTHR11880">
    <property type="entry name" value="RIBOSOMAL PROTEIN S19P FAMILY MEMBER"/>
    <property type="match status" value="1"/>
</dbReference>
<evidence type="ECO:0000313" key="4">
    <source>
        <dbReference type="Proteomes" id="UP000694918"/>
    </source>
</evidence>
<dbReference type="InterPro" id="IPR002222">
    <property type="entry name" value="Ribosomal_uS19"/>
</dbReference>
<proteinExistence type="inferred from homology"/>
<dbReference type="Proteomes" id="UP000694918">
    <property type="component" value="Unplaced"/>
</dbReference>
<dbReference type="Gene3D" id="3.30.860.10">
    <property type="entry name" value="30s Ribosomal Protein S19, Chain A"/>
    <property type="match status" value="1"/>
</dbReference>
<protein>
    <submittedName>
        <fullName evidence="5">40S ribosomal protein S15-like</fullName>
    </submittedName>
</protein>
<dbReference type="GO" id="GO:0003735">
    <property type="term" value="F:structural constituent of ribosome"/>
    <property type="evidence" value="ECO:0007669"/>
    <property type="project" value="InterPro"/>
</dbReference>
<dbReference type="GO" id="GO:0022627">
    <property type="term" value="C:cytosolic small ribosomal subunit"/>
    <property type="evidence" value="ECO:0007669"/>
    <property type="project" value="TreeGrafter"/>
</dbReference>
<dbReference type="RefSeq" id="XP_011032385.1">
    <property type="nucleotide sequence ID" value="XM_011034083.1"/>
</dbReference>
<dbReference type="GeneID" id="105131212"/>
<evidence type="ECO:0000256" key="2">
    <source>
        <dbReference type="ARBA" id="ARBA00022980"/>
    </source>
</evidence>
<dbReference type="KEGG" id="peu:105131212"/>
<evidence type="ECO:0000256" key="3">
    <source>
        <dbReference type="ARBA" id="ARBA00023274"/>
    </source>
</evidence>
<dbReference type="PANTHER" id="PTHR11880:SF2">
    <property type="entry name" value="SMALL RIBOSOMAL SUBUNIT PROTEIN US19"/>
    <property type="match status" value="1"/>
</dbReference>
<accession>A0AAJ6UMC6</accession>
<sequence length="90" mass="9734">MSGGCGDGSNSGERVAKEESFQEVQFRGADLDALLDMSTDVLVKLFPAGAGCRFQRGVKRKPMTSIMKLRKAVRKGRPGWGEARALEDSS</sequence>
<keyword evidence="2" id="KW-0689">Ribosomal protein</keyword>
<keyword evidence="3" id="KW-0687">Ribonucleoprotein</keyword>
<dbReference type="GO" id="GO:0006412">
    <property type="term" value="P:translation"/>
    <property type="evidence" value="ECO:0007669"/>
    <property type="project" value="InterPro"/>
</dbReference>
<name>A0AAJ6UMC6_POPEU</name>
<organism evidence="4 5">
    <name type="scientific">Populus euphratica</name>
    <name type="common">Euphrates poplar</name>
    <dbReference type="NCBI Taxonomy" id="75702"/>
    <lineage>
        <taxon>Eukaryota</taxon>
        <taxon>Viridiplantae</taxon>
        <taxon>Streptophyta</taxon>
        <taxon>Embryophyta</taxon>
        <taxon>Tracheophyta</taxon>
        <taxon>Spermatophyta</taxon>
        <taxon>Magnoliopsida</taxon>
        <taxon>eudicotyledons</taxon>
        <taxon>Gunneridae</taxon>
        <taxon>Pentapetalae</taxon>
        <taxon>rosids</taxon>
        <taxon>fabids</taxon>
        <taxon>Malpighiales</taxon>
        <taxon>Salicaceae</taxon>
        <taxon>Saliceae</taxon>
        <taxon>Populus</taxon>
    </lineage>
</organism>
<reference evidence="5" key="1">
    <citation type="submission" date="2025-08" db="UniProtKB">
        <authorList>
            <consortium name="RefSeq"/>
        </authorList>
    </citation>
    <scope>IDENTIFICATION</scope>
</reference>
<evidence type="ECO:0000256" key="1">
    <source>
        <dbReference type="ARBA" id="ARBA00007345"/>
    </source>
</evidence>
<evidence type="ECO:0000313" key="5">
    <source>
        <dbReference type="RefSeq" id="XP_011032385.1"/>
    </source>
</evidence>
<gene>
    <name evidence="5" type="primary">LOC105131212</name>
</gene>
<keyword evidence="4" id="KW-1185">Reference proteome</keyword>
<comment type="similarity">
    <text evidence="1">Belongs to the universal ribosomal protein uS19 family.</text>
</comment>